<dbReference type="CDD" id="cd00616">
    <property type="entry name" value="AHBA_syn"/>
    <property type="match status" value="1"/>
</dbReference>
<evidence type="ECO:0000313" key="2">
    <source>
        <dbReference type="EMBL" id="MFD1674000.1"/>
    </source>
</evidence>
<dbReference type="NCBIfam" id="NF011936">
    <property type="entry name" value="PRK15407.1"/>
    <property type="match status" value="1"/>
</dbReference>
<dbReference type="InterPro" id="IPR015421">
    <property type="entry name" value="PyrdxlP-dep_Trfase_major"/>
</dbReference>
<protein>
    <submittedName>
        <fullName evidence="2">Lipopolysaccharide biosynthesis protein RfbH</fullName>
    </submittedName>
</protein>
<dbReference type="SUPFAM" id="SSF53383">
    <property type="entry name" value="PLP-dependent transferases"/>
    <property type="match status" value="1"/>
</dbReference>
<dbReference type="Gene3D" id="3.40.640.10">
    <property type="entry name" value="Type I PLP-dependent aspartate aminotransferase-like (Major domain)"/>
    <property type="match status" value="1"/>
</dbReference>
<reference evidence="3" key="1">
    <citation type="journal article" date="2019" name="Int. J. Syst. Evol. Microbiol.">
        <title>The Global Catalogue of Microorganisms (GCM) 10K type strain sequencing project: providing services to taxonomists for standard genome sequencing and annotation.</title>
        <authorList>
            <consortium name="The Broad Institute Genomics Platform"/>
            <consortium name="The Broad Institute Genome Sequencing Center for Infectious Disease"/>
            <person name="Wu L."/>
            <person name="Ma J."/>
        </authorList>
    </citation>
    <scope>NUCLEOTIDE SEQUENCE [LARGE SCALE GENOMIC DNA]</scope>
    <source>
        <strain evidence="3">CGMCC 1.12286</strain>
    </source>
</reference>
<keyword evidence="1" id="KW-0663">Pyridoxal phosphate</keyword>
<dbReference type="EMBL" id="JBHUCX010000014">
    <property type="protein sequence ID" value="MFD1674000.1"/>
    <property type="molecule type" value="Genomic_DNA"/>
</dbReference>
<dbReference type="Pfam" id="PF01041">
    <property type="entry name" value="DegT_DnrJ_EryC1"/>
    <property type="match status" value="1"/>
</dbReference>
<accession>A0ABW4JF05</accession>
<comment type="similarity">
    <text evidence="1">Belongs to the DegT/DnrJ/EryC1 family.</text>
</comment>
<dbReference type="Gene3D" id="3.90.1150.10">
    <property type="entry name" value="Aspartate Aminotransferase, domain 1"/>
    <property type="match status" value="1"/>
</dbReference>
<dbReference type="InterPro" id="IPR015424">
    <property type="entry name" value="PyrdxlP-dep_Trfase"/>
</dbReference>
<sequence>MQVQADALQNRLDELKGDIFDKIKEFQTVKAQLKAQSPQKFIGYAGAVYDHEELIAMTDTMLDGWFALGKRGKLFADKLSEFVQTRHTVLTNSGSSANLVAISSLLSPELPNPLQPGDEVITPACTFPTTLNPIIQNGLVPVFVDVDLGSYNMNLDQVENAISDKTRAIFFAHTLANPVNMARLMEIANKHQLIVIEDCCDAIGSTYNGQNVGTFGLLSTCSFYPAHHLTTAGEGGAVFVNAGQKVQRIVYSFTNWGRACWCSSDEKNPLGACNARFNFKVDGIAYDHKFLYSHIGYNLKPTEIQVAMGLAQLEKLPDFIAARKRNFYAFHQGLSHLSDALILPQWEKAADPSWFAFPMTVREDMPFSREDLVHHLEENGIQTRNLFAGNILRHPAYRDSRWEVRAELKNSDLVMKNTFFVGVYPGLSEANIEFIIDSISSFVRGRV</sequence>
<dbReference type="Proteomes" id="UP001597079">
    <property type="component" value="Unassembled WGS sequence"/>
</dbReference>
<dbReference type="RefSeq" id="WP_377941659.1">
    <property type="nucleotide sequence ID" value="NZ_JBHUCX010000014.1"/>
</dbReference>
<name>A0ABW4JF05_9BACL</name>
<dbReference type="InterPro" id="IPR000653">
    <property type="entry name" value="DegT/StrS_aminotransferase"/>
</dbReference>
<organism evidence="2 3">
    <name type="scientific">Alicyclobacillus fodiniaquatilis</name>
    <dbReference type="NCBI Taxonomy" id="1661150"/>
    <lineage>
        <taxon>Bacteria</taxon>
        <taxon>Bacillati</taxon>
        <taxon>Bacillota</taxon>
        <taxon>Bacilli</taxon>
        <taxon>Bacillales</taxon>
        <taxon>Alicyclobacillaceae</taxon>
        <taxon>Alicyclobacillus</taxon>
    </lineage>
</organism>
<dbReference type="PIRSF" id="PIRSF000390">
    <property type="entry name" value="PLP_StrS"/>
    <property type="match status" value="1"/>
</dbReference>
<comment type="caution">
    <text evidence="2">The sequence shown here is derived from an EMBL/GenBank/DDBJ whole genome shotgun (WGS) entry which is preliminary data.</text>
</comment>
<dbReference type="InterPro" id="IPR015422">
    <property type="entry name" value="PyrdxlP-dep_Trfase_small"/>
</dbReference>
<evidence type="ECO:0000256" key="1">
    <source>
        <dbReference type="RuleBase" id="RU004508"/>
    </source>
</evidence>
<dbReference type="PANTHER" id="PTHR30244">
    <property type="entry name" value="TRANSAMINASE"/>
    <property type="match status" value="1"/>
</dbReference>
<dbReference type="PANTHER" id="PTHR30244:SF34">
    <property type="entry name" value="DTDP-4-AMINO-4,6-DIDEOXYGALACTOSE TRANSAMINASE"/>
    <property type="match status" value="1"/>
</dbReference>
<proteinExistence type="inferred from homology"/>
<keyword evidence="3" id="KW-1185">Reference proteome</keyword>
<gene>
    <name evidence="2" type="primary">rfbH</name>
    <name evidence="2" type="ORF">ACFSB2_04655</name>
</gene>
<evidence type="ECO:0000313" key="3">
    <source>
        <dbReference type="Proteomes" id="UP001597079"/>
    </source>
</evidence>